<name>A0AAN7BHZ0_9PEZI</name>
<dbReference type="PANTHER" id="PTHR42791">
    <property type="entry name" value="GNAT FAMILY ACETYLTRANSFERASE"/>
    <property type="match status" value="1"/>
</dbReference>
<evidence type="ECO:0000259" key="1">
    <source>
        <dbReference type="PROSITE" id="PS51186"/>
    </source>
</evidence>
<dbReference type="Proteomes" id="UP001301958">
    <property type="component" value="Unassembled WGS sequence"/>
</dbReference>
<dbReference type="AlphaFoldDB" id="A0AAN7BHZ0"/>
<feature type="domain" description="N-acetyltransferase" evidence="1">
    <location>
        <begin position="73"/>
        <end position="218"/>
    </location>
</feature>
<dbReference type="PROSITE" id="PS51186">
    <property type="entry name" value="GNAT"/>
    <property type="match status" value="1"/>
</dbReference>
<dbReference type="InterPro" id="IPR000182">
    <property type="entry name" value="GNAT_dom"/>
</dbReference>
<evidence type="ECO:0000313" key="2">
    <source>
        <dbReference type="EMBL" id="KAK4223618.1"/>
    </source>
</evidence>
<reference evidence="2" key="1">
    <citation type="journal article" date="2023" name="Mol. Phylogenet. Evol.">
        <title>Genome-scale phylogeny and comparative genomics of the fungal order Sordariales.</title>
        <authorList>
            <person name="Hensen N."/>
            <person name="Bonometti L."/>
            <person name="Westerberg I."/>
            <person name="Brannstrom I.O."/>
            <person name="Guillou S."/>
            <person name="Cros-Aarteil S."/>
            <person name="Calhoun S."/>
            <person name="Haridas S."/>
            <person name="Kuo A."/>
            <person name="Mondo S."/>
            <person name="Pangilinan J."/>
            <person name="Riley R."/>
            <person name="LaButti K."/>
            <person name="Andreopoulos B."/>
            <person name="Lipzen A."/>
            <person name="Chen C."/>
            <person name="Yan M."/>
            <person name="Daum C."/>
            <person name="Ng V."/>
            <person name="Clum A."/>
            <person name="Steindorff A."/>
            <person name="Ohm R.A."/>
            <person name="Martin F."/>
            <person name="Silar P."/>
            <person name="Natvig D.O."/>
            <person name="Lalanne C."/>
            <person name="Gautier V."/>
            <person name="Ament-Velasquez S.L."/>
            <person name="Kruys A."/>
            <person name="Hutchinson M.I."/>
            <person name="Powell A.J."/>
            <person name="Barry K."/>
            <person name="Miller A.N."/>
            <person name="Grigoriev I.V."/>
            <person name="Debuchy R."/>
            <person name="Gladieux P."/>
            <person name="Hiltunen Thoren M."/>
            <person name="Johannesson H."/>
        </authorList>
    </citation>
    <scope>NUCLEOTIDE SEQUENCE</scope>
    <source>
        <strain evidence="2">CBS 990.96</strain>
    </source>
</reference>
<organism evidence="2 3">
    <name type="scientific">Podospora fimiseda</name>
    <dbReference type="NCBI Taxonomy" id="252190"/>
    <lineage>
        <taxon>Eukaryota</taxon>
        <taxon>Fungi</taxon>
        <taxon>Dikarya</taxon>
        <taxon>Ascomycota</taxon>
        <taxon>Pezizomycotina</taxon>
        <taxon>Sordariomycetes</taxon>
        <taxon>Sordariomycetidae</taxon>
        <taxon>Sordariales</taxon>
        <taxon>Podosporaceae</taxon>
        <taxon>Podospora</taxon>
    </lineage>
</organism>
<dbReference type="GO" id="GO:0016747">
    <property type="term" value="F:acyltransferase activity, transferring groups other than amino-acyl groups"/>
    <property type="evidence" value="ECO:0007669"/>
    <property type="project" value="InterPro"/>
</dbReference>
<dbReference type="Gene3D" id="3.40.630.30">
    <property type="match status" value="1"/>
</dbReference>
<dbReference type="InterPro" id="IPR016181">
    <property type="entry name" value="Acyl_CoA_acyltransferase"/>
</dbReference>
<proteinExistence type="predicted"/>
<keyword evidence="3" id="KW-1185">Reference proteome</keyword>
<dbReference type="InterPro" id="IPR052523">
    <property type="entry name" value="Trichothecene_AcTrans"/>
</dbReference>
<dbReference type="EMBL" id="MU865420">
    <property type="protein sequence ID" value="KAK4223618.1"/>
    <property type="molecule type" value="Genomic_DNA"/>
</dbReference>
<protein>
    <submittedName>
        <fullName evidence="2">N-acetyltransferase ycf52-like protein</fullName>
    </submittedName>
</protein>
<dbReference type="Pfam" id="PF13508">
    <property type="entry name" value="Acetyltransf_7"/>
    <property type="match status" value="1"/>
</dbReference>
<dbReference type="PANTHER" id="PTHR42791:SF2">
    <property type="entry name" value="N-ACETYLTRANSFERASE DOMAIN-CONTAINING PROTEIN"/>
    <property type="match status" value="1"/>
</dbReference>
<reference evidence="2" key="2">
    <citation type="submission" date="2023-05" db="EMBL/GenBank/DDBJ databases">
        <authorList>
            <consortium name="Lawrence Berkeley National Laboratory"/>
            <person name="Steindorff A."/>
            <person name="Hensen N."/>
            <person name="Bonometti L."/>
            <person name="Westerberg I."/>
            <person name="Brannstrom I.O."/>
            <person name="Guillou S."/>
            <person name="Cros-Aarteil S."/>
            <person name="Calhoun S."/>
            <person name="Haridas S."/>
            <person name="Kuo A."/>
            <person name="Mondo S."/>
            <person name="Pangilinan J."/>
            <person name="Riley R."/>
            <person name="Labutti K."/>
            <person name="Andreopoulos B."/>
            <person name="Lipzen A."/>
            <person name="Chen C."/>
            <person name="Yanf M."/>
            <person name="Daum C."/>
            <person name="Ng V."/>
            <person name="Clum A."/>
            <person name="Ohm R."/>
            <person name="Martin F."/>
            <person name="Silar P."/>
            <person name="Natvig D."/>
            <person name="Lalanne C."/>
            <person name="Gautier V."/>
            <person name="Ament-Velasquez S.L."/>
            <person name="Kruys A."/>
            <person name="Hutchinson M.I."/>
            <person name="Powell A.J."/>
            <person name="Barry K."/>
            <person name="Miller A.N."/>
            <person name="Grigoriev I.V."/>
            <person name="Debuchy R."/>
            <person name="Gladieux P."/>
            <person name="Thoren M.H."/>
            <person name="Johannesson H."/>
        </authorList>
    </citation>
    <scope>NUCLEOTIDE SEQUENCE</scope>
    <source>
        <strain evidence="2">CBS 990.96</strain>
    </source>
</reference>
<sequence length="260" mass="28881">MFIRRATYNDLEAMSRVIIGASPLDPIYPYRFPDRHLYPDQFSALCREKCAEYLATSTVVVCEMPSISCPSTSVVVAFASWDTPDSRRQIRSGKIEPYPASSPAPIPVTIGHKDRMAAFRSTCAEYKQKLFDSVYPEHRGGHVMLKILLCHPDYQKQGAGTALTKWGIDLAARLGLCTTVFASPMGLNLYRKLGFKEIHKFKVQLPGDKEYLVIPALVLEPKRVEQGVQMRRHADVAGYEFGGGLYAAGSAMERIATVCG</sequence>
<accession>A0AAN7BHZ0</accession>
<evidence type="ECO:0000313" key="3">
    <source>
        <dbReference type="Proteomes" id="UP001301958"/>
    </source>
</evidence>
<comment type="caution">
    <text evidence="2">The sequence shown here is derived from an EMBL/GenBank/DDBJ whole genome shotgun (WGS) entry which is preliminary data.</text>
</comment>
<dbReference type="SUPFAM" id="SSF55729">
    <property type="entry name" value="Acyl-CoA N-acyltransferases (Nat)"/>
    <property type="match status" value="1"/>
</dbReference>
<gene>
    <name evidence="2" type="ORF">QBC38DRAFT_459147</name>
</gene>